<sequence>MTQTSSLSVKIVRNVNSSANSIEHCYYKKKKSKVKTTTNFPPINDKKILQDRPMSSCRALNGDLLQAAPSHSLECVIRTFRACKHVSQT</sequence>
<reference evidence="1 2" key="1">
    <citation type="journal article" date="2023" name="Nucleic Acids Res.">
        <title>The hologenome of Daphnia magna reveals possible DNA methylation and microbiome-mediated evolution of the host genome.</title>
        <authorList>
            <person name="Chaturvedi A."/>
            <person name="Li X."/>
            <person name="Dhandapani V."/>
            <person name="Marshall H."/>
            <person name="Kissane S."/>
            <person name="Cuenca-Cambronero M."/>
            <person name="Asole G."/>
            <person name="Calvet F."/>
            <person name="Ruiz-Romero M."/>
            <person name="Marangio P."/>
            <person name="Guigo R."/>
            <person name="Rago D."/>
            <person name="Mirbahai L."/>
            <person name="Eastwood N."/>
            <person name="Colbourne J.K."/>
            <person name="Zhou J."/>
            <person name="Mallon E."/>
            <person name="Orsini L."/>
        </authorList>
    </citation>
    <scope>NUCLEOTIDE SEQUENCE [LARGE SCALE GENOMIC DNA]</scope>
    <source>
        <strain evidence="1">LRV0_1</strain>
    </source>
</reference>
<organism evidence="1 2">
    <name type="scientific">Daphnia magna</name>
    <dbReference type="NCBI Taxonomy" id="35525"/>
    <lineage>
        <taxon>Eukaryota</taxon>
        <taxon>Metazoa</taxon>
        <taxon>Ecdysozoa</taxon>
        <taxon>Arthropoda</taxon>
        <taxon>Crustacea</taxon>
        <taxon>Branchiopoda</taxon>
        <taxon>Diplostraca</taxon>
        <taxon>Cladocera</taxon>
        <taxon>Anomopoda</taxon>
        <taxon>Daphniidae</taxon>
        <taxon>Daphnia</taxon>
    </lineage>
</organism>
<accession>A0ABR0B4Z9</accession>
<evidence type="ECO:0000313" key="2">
    <source>
        <dbReference type="Proteomes" id="UP001234178"/>
    </source>
</evidence>
<protein>
    <submittedName>
        <fullName evidence="1">Uncharacterized protein</fullName>
    </submittedName>
</protein>
<dbReference type="Proteomes" id="UP001234178">
    <property type="component" value="Unassembled WGS sequence"/>
</dbReference>
<gene>
    <name evidence="1" type="ORF">OUZ56_028805</name>
</gene>
<name>A0ABR0B4Z9_9CRUS</name>
<dbReference type="EMBL" id="JAOYFB010000040">
    <property type="protein sequence ID" value="KAK4036766.1"/>
    <property type="molecule type" value="Genomic_DNA"/>
</dbReference>
<evidence type="ECO:0000313" key="1">
    <source>
        <dbReference type="EMBL" id="KAK4036766.1"/>
    </source>
</evidence>
<proteinExistence type="predicted"/>
<keyword evidence="2" id="KW-1185">Reference proteome</keyword>
<comment type="caution">
    <text evidence="1">The sequence shown here is derived from an EMBL/GenBank/DDBJ whole genome shotgun (WGS) entry which is preliminary data.</text>
</comment>